<evidence type="ECO:0000259" key="4">
    <source>
        <dbReference type="PROSITE" id="PS50893"/>
    </source>
</evidence>
<dbReference type="Pfam" id="PF00005">
    <property type="entry name" value="ABC_tran"/>
    <property type="match status" value="1"/>
</dbReference>
<dbReference type="PROSITE" id="PS00211">
    <property type="entry name" value="ABC_TRANSPORTER_1"/>
    <property type="match status" value="1"/>
</dbReference>
<evidence type="ECO:0000256" key="1">
    <source>
        <dbReference type="ARBA" id="ARBA00022448"/>
    </source>
</evidence>
<proteinExistence type="predicted"/>
<feature type="domain" description="ABC transporter" evidence="4">
    <location>
        <begin position="6"/>
        <end position="230"/>
    </location>
</feature>
<dbReference type="InterPro" id="IPR017911">
    <property type="entry name" value="MacB-like_ATP-bd"/>
</dbReference>
<dbReference type="InterPro" id="IPR015854">
    <property type="entry name" value="ABC_transpr_LolD-like"/>
</dbReference>
<protein>
    <submittedName>
        <fullName evidence="5">ABC transporter ATP-binding protein</fullName>
    </submittedName>
</protein>
<keyword evidence="1" id="KW-0813">Transport</keyword>
<dbReference type="EMBL" id="JBHSFV010000006">
    <property type="protein sequence ID" value="MFC4634620.1"/>
    <property type="molecule type" value="Genomic_DNA"/>
</dbReference>
<organism evidence="5 6">
    <name type="scientific">Dokdonia ponticola</name>
    <dbReference type="NCBI Taxonomy" id="2041041"/>
    <lineage>
        <taxon>Bacteria</taxon>
        <taxon>Pseudomonadati</taxon>
        <taxon>Bacteroidota</taxon>
        <taxon>Flavobacteriia</taxon>
        <taxon>Flavobacteriales</taxon>
        <taxon>Flavobacteriaceae</taxon>
        <taxon>Dokdonia</taxon>
    </lineage>
</organism>
<accession>A0ABV9HXZ8</accession>
<gene>
    <name evidence="5" type="ORF">ACFO3O_11915</name>
</gene>
<evidence type="ECO:0000313" key="6">
    <source>
        <dbReference type="Proteomes" id="UP001596043"/>
    </source>
</evidence>
<dbReference type="SUPFAM" id="SSF52540">
    <property type="entry name" value="P-loop containing nucleoside triphosphate hydrolases"/>
    <property type="match status" value="1"/>
</dbReference>
<keyword evidence="2" id="KW-0547">Nucleotide-binding</keyword>
<dbReference type="SMART" id="SM00382">
    <property type="entry name" value="AAA"/>
    <property type="match status" value="1"/>
</dbReference>
<keyword evidence="3 5" id="KW-0067">ATP-binding</keyword>
<evidence type="ECO:0000313" key="5">
    <source>
        <dbReference type="EMBL" id="MFC4634620.1"/>
    </source>
</evidence>
<dbReference type="PANTHER" id="PTHR24220:SF86">
    <property type="entry name" value="ABC TRANSPORTER ABCH.1"/>
    <property type="match status" value="1"/>
</dbReference>
<dbReference type="InterPro" id="IPR017871">
    <property type="entry name" value="ABC_transporter-like_CS"/>
</dbReference>
<dbReference type="InterPro" id="IPR003593">
    <property type="entry name" value="AAA+_ATPase"/>
</dbReference>
<dbReference type="InterPro" id="IPR003439">
    <property type="entry name" value="ABC_transporter-like_ATP-bd"/>
</dbReference>
<keyword evidence="6" id="KW-1185">Reference proteome</keyword>
<dbReference type="Proteomes" id="UP001596043">
    <property type="component" value="Unassembled WGS sequence"/>
</dbReference>
<dbReference type="PANTHER" id="PTHR24220">
    <property type="entry name" value="IMPORT ATP-BINDING PROTEIN"/>
    <property type="match status" value="1"/>
</dbReference>
<dbReference type="InterPro" id="IPR027417">
    <property type="entry name" value="P-loop_NTPase"/>
</dbReference>
<dbReference type="PROSITE" id="PS50893">
    <property type="entry name" value="ABC_TRANSPORTER_2"/>
    <property type="match status" value="1"/>
</dbReference>
<evidence type="ECO:0000256" key="2">
    <source>
        <dbReference type="ARBA" id="ARBA00022741"/>
    </source>
</evidence>
<dbReference type="Gene3D" id="3.40.50.300">
    <property type="entry name" value="P-loop containing nucleotide triphosphate hydrolases"/>
    <property type="match status" value="1"/>
</dbReference>
<sequence length="232" mass="25457">MAKTIIDAHNVSKTFNPKTIPVHAVQNVHVHIEEGEFVALVGPSGSGKSTLLNMMGGLDEPTAGTVIIDGVEITTLSENKLIDFRLHNIGFVFQSFNLIPVLTAKENVGFVLQLQNIHKDKREKRVLELLNEVGLEDKINSKPSELSGGQQQRVAVARALASKPKIILADEPTANLDSKSAANLLDIMAKLNKEEKITFLFSTHDQRVIKKARRIITLVDGKIDSDVQQIPS</sequence>
<name>A0ABV9HXZ8_9FLAO</name>
<dbReference type="GO" id="GO:0005524">
    <property type="term" value="F:ATP binding"/>
    <property type="evidence" value="ECO:0007669"/>
    <property type="project" value="UniProtKB-KW"/>
</dbReference>
<evidence type="ECO:0000256" key="3">
    <source>
        <dbReference type="ARBA" id="ARBA00022840"/>
    </source>
</evidence>
<comment type="caution">
    <text evidence="5">The sequence shown here is derived from an EMBL/GenBank/DDBJ whole genome shotgun (WGS) entry which is preliminary data.</text>
</comment>
<reference evidence="6" key="1">
    <citation type="journal article" date="2019" name="Int. J. Syst. Evol. Microbiol.">
        <title>The Global Catalogue of Microorganisms (GCM) 10K type strain sequencing project: providing services to taxonomists for standard genome sequencing and annotation.</title>
        <authorList>
            <consortium name="The Broad Institute Genomics Platform"/>
            <consortium name="The Broad Institute Genome Sequencing Center for Infectious Disease"/>
            <person name="Wu L."/>
            <person name="Ma J."/>
        </authorList>
    </citation>
    <scope>NUCLEOTIDE SEQUENCE [LARGE SCALE GENOMIC DNA]</scope>
    <source>
        <strain evidence="6">YJ-61-S</strain>
    </source>
</reference>
<dbReference type="RefSeq" id="WP_379979050.1">
    <property type="nucleotide sequence ID" value="NZ_JBHSFV010000006.1"/>
</dbReference>
<dbReference type="CDD" id="cd03255">
    <property type="entry name" value="ABC_MJ0796_LolCDE_FtsE"/>
    <property type="match status" value="1"/>
</dbReference>